<name>A0A2J9PKK5_9LACT</name>
<organism evidence="1 2">
    <name type="scientific">Aerococcus viridans</name>
    <dbReference type="NCBI Taxonomy" id="1377"/>
    <lineage>
        <taxon>Bacteria</taxon>
        <taxon>Bacillati</taxon>
        <taxon>Bacillota</taxon>
        <taxon>Bacilli</taxon>
        <taxon>Lactobacillales</taxon>
        <taxon>Aerococcaceae</taxon>
        <taxon>Aerococcus</taxon>
    </lineage>
</organism>
<evidence type="ECO:0000313" key="1">
    <source>
        <dbReference type="EMBL" id="PNL90848.1"/>
    </source>
</evidence>
<proteinExistence type="predicted"/>
<gene>
    <name evidence="1" type="ORF">A6J77_000620</name>
</gene>
<dbReference type="Proteomes" id="UP000192813">
    <property type="component" value="Unassembled WGS sequence"/>
</dbReference>
<reference evidence="2" key="1">
    <citation type="submission" date="2017-12" db="EMBL/GenBank/DDBJ databases">
        <title>FDA dAtabase for Regulatory Grade micrObial Sequences (FDA-ARGOS): Supporting development and validation of Infectious Disease Dx tests.</title>
        <authorList>
            <person name="Hoffmann M."/>
            <person name="Allard M."/>
            <person name="Evans P."/>
            <person name="Brown E."/>
            <person name="Tallon L."/>
            <person name="Sadzewicz L."/>
            <person name="Sengamalay N."/>
            <person name="Ott S."/>
            <person name="Godinez A."/>
            <person name="Nagaraj S."/>
            <person name="Vavikolanu K."/>
            <person name="Aluvathingal J."/>
            <person name="Nadendla S."/>
            <person name="Sichtig H."/>
        </authorList>
    </citation>
    <scope>NUCLEOTIDE SEQUENCE [LARGE SCALE GENOMIC DNA]</scope>
    <source>
        <strain evidence="2">FDAARGOS_249</strain>
    </source>
</reference>
<evidence type="ECO:0000313" key="2">
    <source>
        <dbReference type="Proteomes" id="UP000192813"/>
    </source>
</evidence>
<dbReference type="AlphaFoldDB" id="A0A2J9PKK5"/>
<accession>A0A2J9PKK5</accession>
<sequence>MARPAKTKLKMYMLENIDMNNLIEVDKVERYLLMYDIQKKLEQKIKQHEVVVETVNGSQSFLKENPAINSWTKIEASMMKLLDSIQFKNDTKSDKAITNIISEKPRDKIVAMKRDLL</sequence>
<dbReference type="Pfam" id="PF05119">
    <property type="entry name" value="Terminase_4"/>
    <property type="match status" value="1"/>
</dbReference>
<dbReference type="EMBL" id="NBTM02000001">
    <property type="protein sequence ID" value="PNL90848.1"/>
    <property type="molecule type" value="Genomic_DNA"/>
</dbReference>
<dbReference type="RefSeq" id="WP_083067624.1">
    <property type="nucleotide sequence ID" value="NZ_NBTM02000001.1"/>
</dbReference>
<protein>
    <submittedName>
        <fullName evidence="1">Terminase</fullName>
    </submittedName>
</protein>
<comment type="caution">
    <text evidence="1">The sequence shown here is derived from an EMBL/GenBank/DDBJ whole genome shotgun (WGS) entry which is preliminary data.</text>
</comment>
<dbReference type="InterPro" id="IPR006448">
    <property type="entry name" value="Phage_term_ssu_P27"/>
</dbReference>